<dbReference type="GO" id="GO:0003700">
    <property type="term" value="F:DNA-binding transcription factor activity"/>
    <property type="evidence" value="ECO:0007669"/>
    <property type="project" value="InterPro"/>
</dbReference>
<dbReference type="GO" id="GO:0005829">
    <property type="term" value="C:cytosol"/>
    <property type="evidence" value="ECO:0007669"/>
    <property type="project" value="TreeGrafter"/>
</dbReference>
<keyword evidence="6 7" id="KW-0804">Transcription</keyword>
<feature type="compositionally biased region" description="Basic and acidic residues" evidence="8">
    <location>
        <begin position="392"/>
        <end position="436"/>
    </location>
</feature>
<keyword evidence="1 7" id="KW-0806">Transcription termination</keyword>
<comment type="similarity">
    <text evidence="7">Belongs to the NusA family.</text>
</comment>
<feature type="region of interest" description="Disordered" evidence="8">
    <location>
        <begin position="70"/>
        <end position="118"/>
    </location>
</feature>
<reference evidence="10 11" key="1">
    <citation type="journal article" date="2016" name="Nat. Commun.">
        <title>Thousands of microbial genomes shed light on interconnected biogeochemical processes in an aquifer system.</title>
        <authorList>
            <person name="Anantharaman K."/>
            <person name="Brown C.T."/>
            <person name="Hug L.A."/>
            <person name="Sharon I."/>
            <person name="Castelle C.J."/>
            <person name="Probst A.J."/>
            <person name="Thomas B.C."/>
            <person name="Singh A."/>
            <person name="Wilkins M.J."/>
            <person name="Karaoz U."/>
            <person name="Brodie E.L."/>
            <person name="Williams K.H."/>
            <person name="Hubbard S.S."/>
            <person name="Banfield J.F."/>
        </authorList>
    </citation>
    <scope>NUCLEOTIDE SEQUENCE [LARGE SCALE GENOMIC DNA]</scope>
</reference>
<dbReference type="InterPro" id="IPR030842">
    <property type="entry name" value="TF_NusA_bacterial"/>
</dbReference>
<dbReference type="GO" id="GO:0006353">
    <property type="term" value="P:DNA-templated transcription termination"/>
    <property type="evidence" value="ECO:0007669"/>
    <property type="project" value="UniProtKB-UniRule"/>
</dbReference>
<dbReference type="EMBL" id="MHIH01000018">
    <property type="protein sequence ID" value="OGY47792.1"/>
    <property type="molecule type" value="Genomic_DNA"/>
</dbReference>
<evidence type="ECO:0000256" key="1">
    <source>
        <dbReference type="ARBA" id="ARBA00022472"/>
    </source>
</evidence>
<dbReference type="GO" id="GO:0031564">
    <property type="term" value="P:transcription antitermination"/>
    <property type="evidence" value="ECO:0007669"/>
    <property type="project" value="UniProtKB-UniRule"/>
</dbReference>
<evidence type="ECO:0000256" key="4">
    <source>
        <dbReference type="ARBA" id="ARBA00022884"/>
    </source>
</evidence>
<comment type="caution">
    <text evidence="10">The sequence shown here is derived from an EMBL/GenBank/DDBJ whole genome shotgun (WGS) entry which is preliminary data.</text>
</comment>
<keyword evidence="5 7" id="KW-0805">Transcription regulation</keyword>
<proteinExistence type="inferred from homology"/>
<dbReference type="PROSITE" id="PS50126">
    <property type="entry name" value="S1"/>
    <property type="match status" value="1"/>
</dbReference>
<feature type="region of interest" description="Disordered" evidence="8">
    <location>
        <begin position="392"/>
        <end position="475"/>
    </location>
</feature>
<dbReference type="HAMAP" id="MF_00945_B">
    <property type="entry name" value="NusA_B"/>
    <property type="match status" value="1"/>
</dbReference>
<dbReference type="SUPFAM" id="SSF50249">
    <property type="entry name" value="Nucleic acid-binding proteins"/>
    <property type="match status" value="1"/>
</dbReference>
<evidence type="ECO:0000259" key="9">
    <source>
        <dbReference type="PROSITE" id="PS50126"/>
    </source>
</evidence>
<dbReference type="Pfam" id="PF26594">
    <property type="entry name" value="KH_NusA_2nd"/>
    <property type="match status" value="1"/>
</dbReference>
<dbReference type="Pfam" id="PF13184">
    <property type="entry name" value="KH_NusA_1st"/>
    <property type="match status" value="1"/>
</dbReference>
<dbReference type="PANTHER" id="PTHR22648:SF0">
    <property type="entry name" value="TRANSCRIPTION TERMINATION_ANTITERMINATION PROTEIN NUSA"/>
    <property type="match status" value="1"/>
</dbReference>
<evidence type="ECO:0000256" key="3">
    <source>
        <dbReference type="ARBA" id="ARBA00022814"/>
    </source>
</evidence>
<sequence>MDQKSVAEAVEQICDEKGIPLESVIETIEAALAAAYRKDFGEKNQNIKVEFDLNTGKSKVFDVKTVVEDVPEEELEEKEEKSTPIETPVKKEGKKEELKNKDEETKEGEGEEEKKRFNPKTDIQLSDAQKVKKSYKIGDIIKTELEIPGDFGRMAAQTAKQVIIQKLRETEREALYDEFKNKEGEIIVGTVQRREGRLVLVDLGRLTALLPPEEQIDSEDYNPGSHLKVYILSVTTTTKGPEVIVSRSHPEIVKKLFGLEIPEVANGAVQIKSVAREAGSRSKIAVWTDQENIDPIGSCIGQRGARIQTIISELKGEKVDIIKYSDDSAEFIANALSPAKIINIKINEDGRTATATVVEEQLSLAIGKAGQNVRLAAKLTGWKIDIVSENSRKPAENVDKEKEEEPTDKENQEKVSSEEETKKTEIKTKKEKKSTEDNSLAKADESQVDTTVKKEKPKKRGRPKKTQAEKEKNEE</sequence>
<evidence type="ECO:0000256" key="6">
    <source>
        <dbReference type="ARBA" id="ARBA00023163"/>
    </source>
</evidence>
<dbReference type="InterPro" id="IPR025249">
    <property type="entry name" value="TF_NusA_KH_1st"/>
</dbReference>
<comment type="subunit">
    <text evidence="7">Monomer. Binds directly to the core enzyme of the DNA-dependent RNA polymerase and to nascent RNA.</text>
</comment>
<dbReference type="SUPFAM" id="SSF54814">
    <property type="entry name" value="Prokaryotic type KH domain (KH-domain type II)"/>
    <property type="match status" value="2"/>
</dbReference>
<feature type="compositionally biased region" description="Basic and acidic residues" evidence="8">
    <location>
        <begin position="466"/>
        <end position="475"/>
    </location>
</feature>
<keyword evidence="3 7" id="KW-0889">Transcription antitermination</keyword>
<evidence type="ECO:0000313" key="10">
    <source>
        <dbReference type="EMBL" id="OGY47792.1"/>
    </source>
</evidence>
<keyword evidence="2 7" id="KW-0963">Cytoplasm</keyword>
<dbReference type="NCBIfam" id="TIGR01953">
    <property type="entry name" value="NusA"/>
    <property type="match status" value="1"/>
</dbReference>
<keyword evidence="4 7" id="KW-0694">RNA-binding</keyword>
<dbReference type="Proteomes" id="UP000178747">
    <property type="component" value="Unassembled WGS sequence"/>
</dbReference>
<feature type="compositionally biased region" description="Basic residues" evidence="8">
    <location>
        <begin position="455"/>
        <end position="465"/>
    </location>
</feature>
<dbReference type="CDD" id="cd02134">
    <property type="entry name" value="KH-II_NusA_rpt1"/>
    <property type="match status" value="1"/>
</dbReference>
<organism evidence="10 11">
    <name type="scientific">Candidatus Buchananbacteria bacterium RIFCSPHIGHO2_02_FULL_38_8</name>
    <dbReference type="NCBI Taxonomy" id="1797538"/>
    <lineage>
        <taxon>Bacteria</taxon>
        <taxon>Candidatus Buchananiibacteriota</taxon>
    </lineage>
</organism>
<comment type="function">
    <text evidence="7">Participates in both transcription termination and antitermination.</text>
</comment>
<evidence type="ECO:0000256" key="2">
    <source>
        <dbReference type="ARBA" id="ARBA00022490"/>
    </source>
</evidence>
<gene>
    <name evidence="7" type="primary">nusA</name>
    <name evidence="10" type="ORF">A3J62_01115</name>
</gene>
<dbReference type="PANTHER" id="PTHR22648">
    <property type="entry name" value="TRANSCRIPTION TERMINATION FACTOR NUSA"/>
    <property type="match status" value="1"/>
</dbReference>
<dbReference type="FunFam" id="3.30.300.20:FF:000002">
    <property type="entry name" value="Transcription termination/antitermination protein NusA"/>
    <property type="match status" value="1"/>
</dbReference>
<dbReference type="GO" id="GO:0003723">
    <property type="term" value="F:RNA binding"/>
    <property type="evidence" value="ECO:0007669"/>
    <property type="project" value="UniProtKB-UniRule"/>
</dbReference>
<accession>A0A1G1Y635</accession>
<dbReference type="AlphaFoldDB" id="A0A1G1Y635"/>
<dbReference type="InterPro" id="IPR010213">
    <property type="entry name" value="TF_NusA"/>
</dbReference>
<dbReference type="InterPro" id="IPR003029">
    <property type="entry name" value="S1_domain"/>
</dbReference>
<evidence type="ECO:0000256" key="5">
    <source>
        <dbReference type="ARBA" id="ARBA00023015"/>
    </source>
</evidence>
<dbReference type="Gene3D" id="3.30.1480.10">
    <property type="entry name" value="NusA, N-terminal domain"/>
    <property type="match status" value="1"/>
</dbReference>
<dbReference type="FunFam" id="3.30.300.20:FF:000005">
    <property type="entry name" value="Transcription termination/antitermination protein NusA"/>
    <property type="match status" value="1"/>
</dbReference>
<dbReference type="InterPro" id="IPR036555">
    <property type="entry name" value="NusA_N_sf"/>
</dbReference>
<feature type="compositionally biased region" description="Basic and acidic residues" evidence="8">
    <location>
        <begin position="78"/>
        <end position="116"/>
    </location>
</feature>
<evidence type="ECO:0000256" key="8">
    <source>
        <dbReference type="SAM" id="MobiDB-lite"/>
    </source>
</evidence>
<dbReference type="Gene3D" id="3.30.300.20">
    <property type="match status" value="2"/>
</dbReference>
<dbReference type="InterPro" id="IPR013735">
    <property type="entry name" value="TF_NusA_N"/>
</dbReference>
<dbReference type="SUPFAM" id="SSF69705">
    <property type="entry name" value="Transcription factor NusA, N-terminal domain"/>
    <property type="match status" value="1"/>
</dbReference>
<dbReference type="Gene3D" id="2.40.50.140">
    <property type="entry name" value="Nucleic acid-binding proteins"/>
    <property type="match status" value="1"/>
</dbReference>
<dbReference type="InterPro" id="IPR012340">
    <property type="entry name" value="NA-bd_OB-fold"/>
</dbReference>
<feature type="domain" description="S1 motif" evidence="9">
    <location>
        <begin position="184"/>
        <end position="248"/>
    </location>
</feature>
<protein>
    <recommendedName>
        <fullName evidence="7">Transcription termination/antitermination protein NusA</fullName>
    </recommendedName>
</protein>
<comment type="subcellular location">
    <subcellularLocation>
        <location evidence="7">Cytoplasm</location>
    </subcellularLocation>
</comment>
<dbReference type="Pfam" id="PF08529">
    <property type="entry name" value="NusA_N"/>
    <property type="match status" value="1"/>
</dbReference>
<dbReference type="SMART" id="SM00316">
    <property type="entry name" value="S1"/>
    <property type="match status" value="1"/>
</dbReference>
<dbReference type="CDD" id="cd04455">
    <property type="entry name" value="S1_NusA"/>
    <property type="match status" value="1"/>
</dbReference>
<dbReference type="CDD" id="cd22529">
    <property type="entry name" value="KH-II_NusA_rpt2"/>
    <property type="match status" value="1"/>
</dbReference>
<evidence type="ECO:0000256" key="7">
    <source>
        <dbReference type="HAMAP-Rule" id="MF_00945"/>
    </source>
</evidence>
<name>A0A1G1Y635_9BACT</name>
<dbReference type="InterPro" id="IPR015946">
    <property type="entry name" value="KH_dom-like_a/b"/>
</dbReference>
<evidence type="ECO:0000313" key="11">
    <source>
        <dbReference type="Proteomes" id="UP000178747"/>
    </source>
</evidence>
<dbReference type="InterPro" id="IPR058582">
    <property type="entry name" value="KH_NusA_2nd"/>
</dbReference>
<dbReference type="InterPro" id="IPR009019">
    <property type="entry name" value="KH_sf_prok-type"/>
</dbReference>